<comment type="caution">
    <text evidence="1">The sequence shown here is derived from an EMBL/GenBank/DDBJ whole genome shotgun (WGS) entry which is preliminary data.</text>
</comment>
<protein>
    <submittedName>
        <fullName evidence="1">Uncharacterized protein</fullName>
    </submittedName>
</protein>
<proteinExistence type="predicted"/>
<evidence type="ECO:0000313" key="1">
    <source>
        <dbReference type="EMBL" id="KKM80346.1"/>
    </source>
</evidence>
<name>A0A0F9L070_9ZZZZ</name>
<organism evidence="1">
    <name type="scientific">marine sediment metagenome</name>
    <dbReference type="NCBI Taxonomy" id="412755"/>
    <lineage>
        <taxon>unclassified sequences</taxon>
        <taxon>metagenomes</taxon>
        <taxon>ecological metagenomes</taxon>
    </lineage>
</organism>
<sequence>MLMKTKINSIKEKFNSILCHCAEMTEFMNKSQILELIAKEASQGMKECVELEEIRKEVDELISKLERREEEN</sequence>
<reference evidence="1" key="1">
    <citation type="journal article" date="2015" name="Nature">
        <title>Complex archaea that bridge the gap between prokaryotes and eukaryotes.</title>
        <authorList>
            <person name="Spang A."/>
            <person name="Saw J.H."/>
            <person name="Jorgensen S.L."/>
            <person name="Zaremba-Niedzwiedzka K."/>
            <person name="Martijn J."/>
            <person name="Lind A.E."/>
            <person name="van Eijk R."/>
            <person name="Schleper C."/>
            <person name="Guy L."/>
            <person name="Ettema T.J."/>
        </authorList>
    </citation>
    <scope>NUCLEOTIDE SEQUENCE</scope>
</reference>
<gene>
    <name evidence="1" type="ORF">LCGC14_1340640</name>
</gene>
<accession>A0A0F9L070</accession>
<dbReference type="EMBL" id="LAZR01008198">
    <property type="protein sequence ID" value="KKM80346.1"/>
    <property type="molecule type" value="Genomic_DNA"/>
</dbReference>
<dbReference type="AlphaFoldDB" id="A0A0F9L070"/>